<feature type="compositionally biased region" description="Basic and acidic residues" evidence="2">
    <location>
        <begin position="45"/>
        <end position="56"/>
    </location>
</feature>
<sequence length="928" mass="105139">MSGKATTSDELLQSLFNDIQKTGPVNVVELLNDETIIHKKKEKKAKKEKDGEDDSKKHKKKDKDKKKSKNKDIEDEMEHKKEKKHKDKKKEADGLDVEKVKKKKKSKTELEENVKPEKRVREWDVGKTESSFGRGDRRSERDISPIRTKQRRLSPHSFLRNSRRTTPPYKNFNRNSRISISPIRNGRRSISPDRRKRRSPERVSTLRSPDFRYRNDRYQSRRSGFGFARNSRSRSRSWSPRRFQRRRSPKREVKLEDMKINKEELLEIAERNAYRLAMAGKLPKNYDISASLQKKSIKELIKYCEEIKSKKFNLPLNESLVEETDKDFDFTTLPVRPAIKLNVGTSMKPKSALERLIEESALRKAFPVSSGEEYSDATDWQLVPVEHSVITALSSKKVKVAPAYLFSDPPPPAPVPPPLKMTKPLHPVPPLIVDPILDWSILQPPPPPFTCAAFDAPAITKEMPALPKVISDYGELLTEEERREVLEGPLPEEPVPMEIEEGEIVPPPSRWEPMSLAGFVPVKRKKKEADNDKENNKEDDKKDEGKTKKKKEKAKKERSEASNSDKDGKPGSSQDNEKEGTKDDDKEVEKAEDTEGVIRRTLDYIILQIEKESTSYSNIAFTLDKDELEMLDEMLDQDEAQKDQKLVDYDDEDSSGESSGSDSEEEGATLMCENDNEKIIGIGESVFGSFLETPNFSSDISMMPVVAPVKCGHLVAERVRLQQYLNENPNDFAAKMAVADVELKLSRWAESKEKDAARFGVAPIMDANMEVRVTQNSVWATKDTLRNAPQLTTGIGAHLLQKMGWVPGLGLGRKMNGPVEPLILDVKSDRKGLYSTVQDVKPPKREKIANLNGKNPVSVIMEHCSKNGLPPPYFDQYDEGSEHRKRFGCKAVLNGVEYNAACASTNKKAAKAQVCLIMCRALGLGCSE</sequence>
<dbReference type="InterPro" id="IPR032922">
    <property type="entry name" value="SON"/>
</dbReference>
<dbReference type="EMBL" id="CAJFCW020000001">
    <property type="protein sequence ID" value="CAG9083264.1"/>
    <property type="molecule type" value="Genomic_DNA"/>
</dbReference>
<dbReference type="GO" id="GO:0051726">
    <property type="term" value="P:regulation of cell cycle"/>
    <property type="evidence" value="ECO:0007669"/>
    <property type="project" value="InterPro"/>
</dbReference>
<feature type="domain" description="DRBM" evidence="3">
    <location>
        <begin position="855"/>
        <end position="924"/>
    </location>
</feature>
<organism evidence="5 6">
    <name type="scientific">Bursaphelenchus okinawaensis</name>
    <dbReference type="NCBI Taxonomy" id="465554"/>
    <lineage>
        <taxon>Eukaryota</taxon>
        <taxon>Metazoa</taxon>
        <taxon>Ecdysozoa</taxon>
        <taxon>Nematoda</taxon>
        <taxon>Chromadorea</taxon>
        <taxon>Rhabditida</taxon>
        <taxon>Tylenchina</taxon>
        <taxon>Tylenchomorpha</taxon>
        <taxon>Aphelenchoidea</taxon>
        <taxon>Aphelenchoididae</taxon>
        <taxon>Bursaphelenchus</taxon>
    </lineage>
</organism>
<feature type="compositionally biased region" description="Basic and acidic residues" evidence="2">
    <location>
        <begin position="209"/>
        <end position="219"/>
    </location>
</feature>
<dbReference type="Proteomes" id="UP000614601">
    <property type="component" value="Unassembled WGS sequence"/>
</dbReference>
<feature type="domain" description="G-patch" evidence="4">
    <location>
        <begin position="792"/>
        <end position="838"/>
    </location>
</feature>
<feature type="compositionally biased region" description="Basic and acidic residues" evidence="2">
    <location>
        <begin position="527"/>
        <end position="546"/>
    </location>
</feature>
<feature type="compositionally biased region" description="Basic and acidic residues" evidence="2">
    <location>
        <begin position="554"/>
        <end position="592"/>
    </location>
</feature>
<dbReference type="OrthoDB" id="786951at2759"/>
<dbReference type="AlphaFoldDB" id="A0A811JUL1"/>
<feature type="compositionally biased region" description="Basic and acidic residues" evidence="2">
    <location>
        <begin position="107"/>
        <end position="127"/>
    </location>
</feature>
<comment type="caution">
    <text evidence="5">The sequence shown here is derived from an EMBL/GenBank/DDBJ whole genome shotgun (WGS) entry which is preliminary data.</text>
</comment>
<keyword evidence="6" id="KW-1185">Reference proteome</keyword>
<name>A0A811JUL1_9BILA</name>
<evidence type="ECO:0000313" key="5">
    <source>
        <dbReference type="EMBL" id="CAD5206822.1"/>
    </source>
</evidence>
<dbReference type="Pfam" id="PF00035">
    <property type="entry name" value="dsrm"/>
    <property type="match status" value="1"/>
</dbReference>
<evidence type="ECO:0000256" key="2">
    <source>
        <dbReference type="SAM" id="MobiDB-lite"/>
    </source>
</evidence>
<feature type="region of interest" description="Disordered" evidence="2">
    <location>
        <begin position="17"/>
        <end position="250"/>
    </location>
</feature>
<dbReference type="GO" id="GO:0003723">
    <property type="term" value="F:RNA binding"/>
    <property type="evidence" value="ECO:0007669"/>
    <property type="project" value="UniProtKB-UniRule"/>
</dbReference>
<dbReference type="SMART" id="SM00443">
    <property type="entry name" value="G_patch"/>
    <property type="match status" value="1"/>
</dbReference>
<dbReference type="PROSITE" id="PS50137">
    <property type="entry name" value="DS_RBD"/>
    <property type="match status" value="1"/>
</dbReference>
<dbReference type="Pfam" id="PF01585">
    <property type="entry name" value="G-patch"/>
    <property type="match status" value="1"/>
</dbReference>
<evidence type="ECO:0000256" key="1">
    <source>
        <dbReference type="PROSITE-ProRule" id="PRU00266"/>
    </source>
</evidence>
<dbReference type="EMBL" id="CAJFDH010000001">
    <property type="protein sequence ID" value="CAD5206822.1"/>
    <property type="molecule type" value="Genomic_DNA"/>
</dbReference>
<feature type="compositionally biased region" description="Basic and acidic residues" evidence="2">
    <location>
        <begin position="134"/>
        <end position="144"/>
    </location>
</feature>
<evidence type="ECO:0000259" key="3">
    <source>
        <dbReference type="PROSITE" id="PS50137"/>
    </source>
</evidence>
<proteinExistence type="predicted"/>
<dbReference type="Gene3D" id="3.30.160.20">
    <property type="match status" value="1"/>
</dbReference>
<dbReference type="PANTHER" id="PTHR46528">
    <property type="entry name" value="PROTEIN SON"/>
    <property type="match status" value="1"/>
</dbReference>
<feature type="compositionally biased region" description="Basic and acidic residues" evidence="2">
    <location>
        <begin position="89"/>
        <end position="99"/>
    </location>
</feature>
<protein>
    <recommendedName>
        <fullName evidence="7">G-patch domain-containing protein</fullName>
    </recommendedName>
</protein>
<reference evidence="5" key="1">
    <citation type="submission" date="2020-09" db="EMBL/GenBank/DDBJ databases">
        <authorList>
            <person name="Kikuchi T."/>
        </authorList>
    </citation>
    <scope>NUCLEOTIDE SEQUENCE</scope>
    <source>
        <strain evidence="5">SH1</strain>
    </source>
</reference>
<dbReference type="InterPro" id="IPR000467">
    <property type="entry name" value="G_patch_dom"/>
</dbReference>
<dbReference type="PANTHER" id="PTHR46528:SF1">
    <property type="entry name" value="PROTEIN SON"/>
    <property type="match status" value="1"/>
</dbReference>
<dbReference type="Proteomes" id="UP000783686">
    <property type="component" value="Unassembled WGS sequence"/>
</dbReference>
<feature type="compositionally biased region" description="Basic and acidic residues" evidence="2">
    <location>
        <begin position="639"/>
        <end position="648"/>
    </location>
</feature>
<feature type="compositionally biased region" description="Low complexity" evidence="2">
    <location>
        <begin position="221"/>
        <end position="241"/>
    </location>
</feature>
<evidence type="ECO:0008006" key="7">
    <source>
        <dbReference type="Google" id="ProtNLM"/>
    </source>
</evidence>
<dbReference type="PROSITE" id="PS50174">
    <property type="entry name" value="G_PATCH"/>
    <property type="match status" value="1"/>
</dbReference>
<feature type="region of interest" description="Disordered" evidence="2">
    <location>
        <begin position="639"/>
        <end position="668"/>
    </location>
</feature>
<dbReference type="GO" id="GO:0048024">
    <property type="term" value="P:regulation of mRNA splicing, via spliceosome"/>
    <property type="evidence" value="ECO:0007669"/>
    <property type="project" value="TreeGrafter"/>
</dbReference>
<dbReference type="SMART" id="SM00358">
    <property type="entry name" value="DSRM"/>
    <property type="match status" value="1"/>
</dbReference>
<feature type="compositionally biased region" description="Basic residues" evidence="2">
    <location>
        <begin position="57"/>
        <end position="69"/>
    </location>
</feature>
<feature type="region of interest" description="Disordered" evidence="2">
    <location>
        <begin position="487"/>
        <end position="592"/>
    </location>
</feature>
<keyword evidence="1" id="KW-0694">RNA-binding</keyword>
<accession>A0A811JUL1</accession>
<gene>
    <name evidence="5" type="ORF">BOKJ2_LOCUS1506</name>
</gene>
<dbReference type="InterPro" id="IPR014720">
    <property type="entry name" value="dsRBD_dom"/>
</dbReference>
<evidence type="ECO:0000313" key="6">
    <source>
        <dbReference type="Proteomes" id="UP000614601"/>
    </source>
</evidence>
<evidence type="ECO:0000259" key="4">
    <source>
        <dbReference type="PROSITE" id="PS50174"/>
    </source>
</evidence>
<dbReference type="SUPFAM" id="SSF54768">
    <property type="entry name" value="dsRNA-binding domain-like"/>
    <property type="match status" value="1"/>
</dbReference>